<evidence type="ECO:0000313" key="3">
    <source>
        <dbReference type="Proteomes" id="UP000639403"/>
    </source>
</evidence>
<protein>
    <submittedName>
        <fullName evidence="2">Uncharacterized protein</fullName>
    </submittedName>
</protein>
<reference evidence="2" key="1">
    <citation type="submission" date="2020-11" db="EMBL/GenBank/DDBJ databases">
        <authorList>
            <person name="Koelle M."/>
            <person name="Horta M.A.C."/>
            <person name="Nowrousian M."/>
            <person name="Ohm R.A."/>
            <person name="Benz P."/>
            <person name="Pilgard A."/>
        </authorList>
    </citation>
    <scope>NUCLEOTIDE SEQUENCE</scope>
    <source>
        <strain evidence="2">FPRL280</strain>
    </source>
</reference>
<proteinExistence type="predicted"/>
<sequence>MSSHRDVAIAQPCGKDHLPNFVNAGARPQAEQQLEGAIAHDDVHNKNGHVTSKVPKLSLEREACGHGIVEGHALGEEAAQRVGRDKPTLTQDSRTPTADGDDDEARETNEVRTHVPADVKLSGNIAHVSRNLKPSDSTVTDDSWGTTAGIVADAGHDVCAVCTAEPNHEREVWEVDIGSHTFADLGHAVATSRGVRTLMIEPTINEAIEVDAALSEVVIGMGCDEGAAVETDTSDEPDGRWIDWKGKVLQNSRRVIRAGTLKVREGDINMMSIFIGLVASAVQQFSSPPS</sequence>
<organism evidence="2 3">
    <name type="scientific">Rhodonia placenta</name>
    <dbReference type="NCBI Taxonomy" id="104341"/>
    <lineage>
        <taxon>Eukaryota</taxon>
        <taxon>Fungi</taxon>
        <taxon>Dikarya</taxon>
        <taxon>Basidiomycota</taxon>
        <taxon>Agaricomycotina</taxon>
        <taxon>Agaricomycetes</taxon>
        <taxon>Polyporales</taxon>
        <taxon>Adustoporiaceae</taxon>
        <taxon>Rhodonia</taxon>
    </lineage>
</organism>
<dbReference type="AlphaFoldDB" id="A0A8H7TXL3"/>
<reference evidence="2" key="2">
    <citation type="journal article" name="Front. Microbiol.">
        <title>Degradative Capacity of Two Strains of Rhodonia placenta: From Phenotype to Genotype.</title>
        <authorList>
            <person name="Kolle M."/>
            <person name="Horta M.A.C."/>
            <person name="Nowrousian M."/>
            <person name="Ohm R.A."/>
            <person name="Benz J.P."/>
            <person name="Pilgard A."/>
        </authorList>
    </citation>
    <scope>NUCLEOTIDE SEQUENCE</scope>
    <source>
        <strain evidence="2">FPRL280</strain>
    </source>
</reference>
<name>A0A8H7TXL3_9APHY</name>
<gene>
    <name evidence="2" type="ORF">IEO21_09759</name>
</gene>
<feature type="compositionally biased region" description="Basic and acidic residues" evidence="1">
    <location>
        <begin position="75"/>
        <end position="87"/>
    </location>
</feature>
<feature type="region of interest" description="Disordered" evidence="1">
    <location>
        <begin position="1"/>
        <end position="30"/>
    </location>
</feature>
<feature type="compositionally biased region" description="Basic and acidic residues" evidence="1">
    <location>
        <begin position="106"/>
        <end position="116"/>
    </location>
</feature>
<feature type="region of interest" description="Disordered" evidence="1">
    <location>
        <begin position="75"/>
        <end position="116"/>
    </location>
</feature>
<comment type="caution">
    <text evidence="2">The sequence shown here is derived from an EMBL/GenBank/DDBJ whole genome shotgun (WGS) entry which is preliminary data.</text>
</comment>
<dbReference type="EMBL" id="JADOXO010000531">
    <property type="protein sequence ID" value="KAF9802986.1"/>
    <property type="molecule type" value="Genomic_DNA"/>
</dbReference>
<dbReference type="Proteomes" id="UP000639403">
    <property type="component" value="Unassembled WGS sequence"/>
</dbReference>
<accession>A0A8H7TXL3</accession>
<evidence type="ECO:0000313" key="2">
    <source>
        <dbReference type="EMBL" id="KAF9802986.1"/>
    </source>
</evidence>
<evidence type="ECO:0000256" key="1">
    <source>
        <dbReference type="SAM" id="MobiDB-lite"/>
    </source>
</evidence>